<dbReference type="Ensembl" id="ENSGWIT00000021957.1">
    <property type="protein sequence ID" value="ENSGWIP00000019963.1"/>
    <property type="gene ID" value="ENSGWIG00000010867.1"/>
</dbReference>
<name>A0A8C5ECX0_GOUWI</name>
<organism evidence="1 2">
    <name type="scientific">Gouania willdenowi</name>
    <name type="common">Blunt-snouted clingfish</name>
    <name type="synonym">Lepadogaster willdenowi</name>
    <dbReference type="NCBI Taxonomy" id="441366"/>
    <lineage>
        <taxon>Eukaryota</taxon>
        <taxon>Metazoa</taxon>
        <taxon>Chordata</taxon>
        <taxon>Craniata</taxon>
        <taxon>Vertebrata</taxon>
        <taxon>Euteleostomi</taxon>
        <taxon>Actinopterygii</taxon>
        <taxon>Neopterygii</taxon>
        <taxon>Teleostei</taxon>
        <taxon>Neoteleostei</taxon>
        <taxon>Acanthomorphata</taxon>
        <taxon>Ovalentaria</taxon>
        <taxon>Blenniimorphae</taxon>
        <taxon>Blenniiformes</taxon>
        <taxon>Gobiesocoidei</taxon>
        <taxon>Gobiesocidae</taxon>
        <taxon>Gobiesocinae</taxon>
        <taxon>Gouania</taxon>
    </lineage>
</organism>
<dbReference type="Proteomes" id="UP000694680">
    <property type="component" value="Chromosome 8"/>
</dbReference>
<reference evidence="1" key="2">
    <citation type="submission" date="2025-08" db="UniProtKB">
        <authorList>
            <consortium name="Ensembl"/>
        </authorList>
    </citation>
    <scope>IDENTIFICATION</scope>
</reference>
<accession>A0A8C5ECX0</accession>
<keyword evidence="2" id="KW-1185">Reference proteome</keyword>
<proteinExistence type="predicted"/>
<reference evidence="1" key="1">
    <citation type="submission" date="2020-06" db="EMBL/GenBank/DDBJ databases">
        <authorList>
            <consortium name="Wellcome Sanger Institute Data Sharing"/>
        </authorList>
    </citation>
    <scope>NUCLEOTIDE SEQUENCE [LARGE SCALE GENOMIC DNA]</scope>
</reference>
<sequence length="142" mass="16055">VLSAQSRDHHSQELLPVFRIHMELLRVHHTQFGVGCLDAVHVLNSILQATHHHFSMCGHLGIAQDAKMSLSPWIHDQNLGSNFPNVHLAPKACDGSTWFFFNFEITNVSLGSSWSFFNNFLMPHLSALKASDWTRVKDWVGP</sequence>
<evidence type="ECO:0000313" key="2">
    <source>
        <dbReference type="Proteomes" id="UP000694680"/>
    </source>
</evidence>
<protein>
    <submittedName>
        <fullName evidence="1">Uncharacterized protein</fullName>
    </submittedName>
</protein>
<dbReference type="AlphaFoldDB" id="A0A8C5ECX0"/>
<evidence type="ECO:0000313" key="1">
    <source>
        <dbReference type="Ensembl" id="ENSGWIP00000019963.1"/>
    </source>
</evidence>
<reference evidence="1" key="3">
    <citation type="submission" date="2025-09" db="UniProtKB">
        <authorList>
            <consortium name="Ensembl"/>
        </authorList>
    </citation>
    <scope>IDENTIFICATION</scope>
</reference>